<keyword evidence="3" id="KW-1185">Reference proteome</keyword>
<reference evidence="1" key="1">
    <citation type="journal article" date="2023" name="GigaByte">
        <title>Genome assembly of the bearded iris, Iris pallida Lam.</title>
        <authorList>
            <person name="Bruccoleri R.E."/>
            <person name="Oakeley E.J."/>
            <person name="Faust A.M.E."/>
            <person name="Altorfer M."/>
            <person name="Dessus-Babus S."/>
            <person name="Burckhardt D."/>
            <person name="Oertli M."/>
            <person name="Naumann U."/>
            <person name="Petersen F."/>
            <person name="Wong J."/>
        </authorList>
    </citation>
    <scope>NUCLEOTIDE SEQUENCE</scope>
    <source>
        <strain evidence="1">GSM-AAB239-AS_SAM_17_03QT</strain>
    </source>
</reference>
<evidence type="ECO:0000313" key="2">
    <source>
        <dbReference type="EMBL" id="KAJ6830113.1"/>
    </source>
</evidence>
<dbReference type="Proteomes" id="UP001140949">
    <property type="component" value="Unassembled WGS sequence"/>
</dbReference>
<gene>
    <name evidence="2" type="ORF">M6B38_125575</name>
    <name evidence="1" type="ORF">M6B38_188270</name>
</gene>
<evidence type="ECO:0000313" key="3">
    <source>
        <dbReference type="Proteomes" id="UP001140949"/>
    </source>
</evidence>
<sequence length="43" mass="4555">MTDGDTIKKGVARPVSDATILDLVAVLGGSGSISPNTRRWRRS</sequence>
<dbReference type="EMBL" id="JANAVB010036420">
    <property type="protein sequence ID" value="KAJ6803468.1"/>
    <property type="molecule type" value="Genomic_DNA"/>
</dbReference>
<dbReference type="AlphaFoldDB" id="A0AAX6EHP0"/>
<reference evidence="1" key="2">
    <citation type="submission" date="2023-04" db="EMBL/GenBank/DDBJ databases">
        <authorList>
            <person name="Bruccoleri R.E."/>
            <person name="Oakeley E.J."/>
            <person name="Faust A.-M."/>
            <person name="Dessus-Babus S."/>
            <person name="Altorfer M."/>
            <person name="Burckhardt D."/>
            <person name="Oertli M."/>
            <person name="Naumann U."/>
            <person name="Petersen F."/>
            <person name="Wong J."/>
        </authorList>
    </citation>
    <scope>NUCLEOTIDE SEQUENCE</scope>
    <source>
        <strain evidence="1">GSM-AAB239-AS_SAM_17_03QT</strain>
        <tissue evidence="1">Leaf</tissue>
    </source>
</reference>
<name>A0AAX6EHP0_IRIPA</name>
<proteinExistence type="predicted"/>
<accession>A0AAX6EHP0</accession>
<organism evidence="1 3">
    <name type="scientific">Iris pallida</name>
    <name type="common">Sweet iris</name>
    <dbReference type="NCBI Taxonomy" id="29817"/>
    <lineage>
        <taxon>Eukaryota</taxon>
        <taxon>Viridiplantae</taxon>
        <taxon>Streptophyta</taxon>
        <taxon>Embryophyta</taxon>
        <taxon>Tracheophyta</taxon>
        <taxon>Spermatophyta</taxon>
        <taxon>Magnoliopsida</taxon>
        <taxon>Liliopsida</taxon>
        <taxon>Asparagales</taxon>
        <taxon>Iridaceae</taxon>
        <taxon>Iridoideae</taxon>
        <taxon>Irideae</taxon>
        <taxon>Iris</taxon>
    </lineage>
</organism>
<protein>
    <submittedName>
        <fullName evidence="1">Uncharacterized protein</fullName>
    </submittedName>
</protein>
<dbReference type="EMBL" id="JANAVB010017957">
    <property type="protein sequence ID" value="KAJ6830113.1"/>
    <property type="molecule type" value="Genomic_DNA"/>
</dbReference>
<evidence type="ECO:0000313" key="1">
    <source>
        <dbReference type="EMBL" id="KAJ6803468.1"/>
    </source>
</evidence>
<comment type="caution">
    <text evidence="1">The sequence shown here is derived from an EMBL/GenBank/DDBJ whole genome shotgun (WGS) entry which is preliminary data.</text>
</comment>